<proteinExistence type="predicted"/>
<accession>A0AAE1VMY2</accession>
<dbReference type="EMBL" id="JAVYJV010000003">
    <property type="protein sequence ID" value="KAK4375007.1"/>
    <property type="molecule type" value="Genomic_DNA"/>
</dbReference>
<protein>
    <submittedName>
        <fullName evidence="1">Uncharacterized protein</fullName>
    </submittedName>
</protein>
<keyword evidence="2" id="KW-1185">Reference proteome</keyword>
<name>A0AAE1VMY2_9SOLA</name>
<reference evidence="1" key="1">
    <citation type="submission" date="2023-12" db="EMBL/GenBank/DDBJ databases">
        <title>Genome assembly of Anisodus tanguticus.</title>
        <authorList>
            <person name="Wang Y.-J."/>
        </authorList>
    </citation>
    <scope>NUCLEOTIDE SEQUENCE</scope>
    <source>
        <strain evidence="1">KB-2021</strain>
        <tissue evidence="1">Leaf</tissue>
    </source>
</reference>
<evidence type="ECO:0000313" key="1">
    <source>
        <dbReference type="EMBL" id="KAK4375007.1"/>
    </source>
</evidence>
<gene>
    <name evidence="1" type="ORF">RND71_005684</name>
</gene>
<dbReference type="AlphaFoldDB" id="A0AAE1VMY2"/>
<dbReference type="Proteomes" id="UP001291623">
    <property type="component" value="Unassembled WGS sequence"/>
</dbReference>
<sequence>MSLCPNVEQSYAMCPDVPYLKQASKPHRHGPLKKLVEMMGSNRREEGIVMVKNSNVFAALDSLKKKKKKSDKGKSEEIKCT</sequence>
<organism evidence="1 2">
    <name type="scientific">Anisodus tanguticus</name>
    <dbReference type="NCBI Taxonomy" id="243964"/>
    <lineage>
        <taxon>Eukaryota</taxon>
        <taxon>Viridiplantae</taxon>
        <taxon>Streptophyta</taxon>
        <taxon>Embryophyta</taxon>
        <taxon>Tracheophyta</taxon>
        <taxon>Spermatophyta</taxon>
        <taxon>Magnoliopsida</taxon>
        <taxon>eudicotyledons</taxon>
        <taxon>Gunneridae</taxon>
        <taxon>Pentapetalae</taxon>
        <taxon>asterids</taxon>
        <taxon>lamiids</taxon>
        <taxon>Solanales</taxon>
        <taxon>Solanaceae</taxon>
        <taxon>Solanoideae</taxon>
        <taxon>Hyoscyameae</taxon>
        <taxon>Anisodus</taxon>
    </lineage>
</organism>
<evidence type="ECO:0000313" key="2">
    <source>
        <dbReference type="Proteomes" id="UP001291623"/>
    </source>
</evidence>
<comment type="caution">
    <text evidence="1">The sequence shown here is derived from an EMBL/GenBank/DDBJ whole genome shotgun (WGS) entry which is preliminary data.</text>
</comment>